<dbReference type="Proteomes" id="UP001497514">
    <property type="component" value="Chromosome"/>
</dbReference>
<name>A0ABM9NQ81_9FLAO</name>
<protein>
    <submittedName>
        <fullName evidence="1">Probable lipoprotein</fullName>
    </submittedName>
</protein>
<evidence type="ECO:0000313" key="1">
    <source>
        <dbReference type="EMBL" id="CAL2074809.1"/>
    </source>
</evidence>
<reference evidence="1 2" key="1">
    <citation type="submission" date="2024-05" db="EMBL/GenBank/DDBJ databases">
        <authorList>
            <person name="Duchaud E."/>
        </authorList>
    </citation>
    <scope>NUCLEOTIDE SEQUENCE [LARGE SCALE GENOMIC DNA]</scope>
    <source>
        <strain evidence="1">Ena-SAMPLE-TAB-13-05-2024-13:56:06:370-140309</strain>
    </source>
</reference>
<evidence type="ECO:0000313" key="2">
    <source>
        <dbReference type="Proteomes" id="UP001497514"/>
    </source>
</evidence>
<dbReference type="RefSeq" id="WP_101902186.1">
    <property type="nucleotide sequence ID" value="NZ_JBFKZV010000001.1"/>
</dbReference>
<dbReference type="EMBL" id="OZ038524">
    <property type="protein sequence ID" value="CAL2074809.1"/>
    <property type="molecule type" value="Genomic_DNA"/>
</dbReference>
<keyword evidence="2" id="KW-1185">Reference proteome</keyword>
<accession>A0ABM9NQ81</accession>
<dbReference type="InterPro" id="IPR046697">
    <property type="entry name" value="DUF6567"/>
</dbReference>
<gene>
    <name evidence="1" type="ORF">TD3509T_0011</name>
</gene>
<keyword evidence="1" id="KW-0449">Lipoprotein</keyword>
<sequence>MKKLMILAVVAVVSISCKTSRYLGDIGQHNQTQVVLNQANFKCLGSFSGESYSKKKKFNFKNNEGALVQAKLNLIENAKNAGVELTGSRALINITTDIIEHDTKVLTRVTAEIIEFTK</sequence>
<dbReference type="PROSITE" id="PS51257">
    <property type="entry name" value="PROKAR_LIPOPROTEIN"/>
    <property type="match status" value="1"/>
</dbReference>
<dbReference type="Pfam" id="PF20205">
    <property type="entry name" value="DUF6567"/>
    <property type="match status" value="1"/>
</dbReference>
<organism evidence="1 2">
    <name type="scientific">Tenacibaculum dicentrarchi</name>
    <dbReference type="NCBI Taxonomy" id="669041"/>
    <lineage>
        <taxon>Bacteria</taxon>
        <taxon>Pseudomonadati</taxon>
        <taxon>Bacteroidota</taxon>
        <taxon>Flavobacteriia</taxon>
        <taxon>Flavobacteriales</taxon>
        <taxon>Flavobacteriaceae</taxon>
        <taxon>Tenacibaculum</taxon>
    </lineage>
</organism>
<proteinExistence type="predicted"/>